<dbReference type="InterPro" id="IPR037401">
    <property type="entry name" value="SnoaL-like"/>
</dbReference>
<proteinExistence type="predicted"/>
<comment type="caution">
    <text evidence="2">The sequence shown here is derived from an EMBL/GenBank/DDBJ whole genome shotgun (WGS) entry which is preliminary data.</text>
</comment>
<dbReference type="Gene3D" id="3.10.450.50">
    <property type="match status" value="1"/>
</dbReference>
<dbReference type="Proteomes" id="UP000462212">
    <property type="component" value="Unassembled WGS sequence"/>
</dbReference>
<reference evidence="2 3" key="1">
    <citation type="submission" date="2018-05" db="EMBL/GenBank/DDBJ databases">
        <title>Genome sequencing and assembly of the regulated plant pathogen Lachnellula willkommii and related sister species for the development of diagnostic species identification markers.</title>
        <authorList>
            <person name="Giroux E."/>
            <person name="Bilodeau G."/>
        </authorList>
    </citation>
    <scope>NUCLEOTIDE SEQUENCE [LARGE SCALE GENOMIC DNA]</scope>
    <source>
        <strain evidence="2 3">CBS 197.66</strain>
    </source>
</reference>
<protein>
    <recommendedName>
        <fullName evidence="1">SnoaL-like domain-containing protein</fullName>
    </recommendedName>
</protein>
<evidence type="ECO:0000313" key="2">
    <source>
        <dbReference type="EMBL" id="TVY43995.1"/>
    </source>
</evidence>
<dbReference type="SUPFAM" id="SSF54427">
    <property type="entry name" value="NTF2-like"/>
    <property type="match status" value="1"/>
</dbReference>
<evidence type="ECO:0000313" key="3">
    <source>
        <dbReference type="Proteomes" id="UP000462212"/>
    </source>
</evidence>
<dbReference type="OrthoDB" id="2148716at2759"/>
<keyword evidence="3" id="KW-1185">Reference proteome</keyword>
<organism evidence="2 3">
    <name type="scientific">Lachnellula subtilissima</name>
    <dbReference type="NCBI Taxonomy" id="602034"/>
    <lineage>
        <taxon>Eukaryota</taxon>
        <taxon>Fungi</taxon>
        <taxon>Dikarya</taxon>
        <taxon>Ascomycota</taxon>
        <taxon>Pezizomycotina</taxon>
        <taxon>Leotiomycetes</taxon>
        <taxon>Helotiales</taxon>
        <taxon>Lachnaceae</taxon>
        <taxon>Lachnellula</taxon>
    </lineage>
</organism>
<dbReference type="AlphaFoldDB" id="A0A8H8RXU6"/>
<dbReference type="InterPro" id="IPR032710">
    <property type="entry name" value="NTF2-like_dom_sf"/>
</dbReference>
<name>A0A8H8RXU6_9HELO</name>
<feature type="domain" description="SnoaL-like" evidence="1">
    <location>
        <begin position="9"/>
        <end position="142"/>
    </location>
</feature>
<evidence type="ECO:0000259" key="1">
    <source>
        <dbReference type="Pfam" id="PF13577"/>
    </source>
</evidence>
<dbReference type="Pfam" id="PF13577">
    <property type="entry name" value="SnoaL_4"/>
    <property type="match status" value="1"/>
</dbReference>
<gene>
    <name evidence="2" type="ORF">LSUB1_G001780</name>
</gene>
<dbReference type="EMBL" id="QGMJ01000050">
    <property type="protein sequence ID" value="TVY43995.1"/>
    <property type="molecule type" value="Genomic_DNA"/>
</dbReference>
<sequence>MPYQQNLTSLTTREAITDALYRAIIGFDRNDIPMFMSACAGEDLVFEIHNGEQKELVSGTSVIRDTVLATVGPMDTQHITSNIRIDYKDGADTASLTAHAQSQHWPPGKGREPDAPNYLVGGEYLLDLVRDDADGLWKIKYWVLKAIWTQGDPSVMGRH</sequence>
<accession>A0A8H8RXU6</accession>